<dbReference type="Pfam" id="PF12680">
    <property type="entry name" value="SnoaL_2"/>
    <property type="match status" value="1"/>
</dbReference>
<reference evidence="2 3" key="1">
    <citation type="submission" date="2017-01" db="EMBL/GenBank/DDBJ databases">
        <authorList>
            <consortium name="Urmite Genomes"/>
        </authorList>
    </citation>
    <scope>NUCLEOTIDE SEQUENCE [LARGE SCALE GENOMIC DNA]</scope>
    <source>
        <strain evidence="2 3">AB215</strain>
    </source>
</reference>
<name>A0A2U3P8S5_9MYCO</name>
<dbReference type="STRING" id="1841861.GCA_900157365_00653"/>
<accession>A0A2U3P8S5</accession>
<protein>
    <submittedName>
        <fullName evidence="2">Ketosteroid isomerase-related protein</fullName>
    </submittedName>
</protein>
<dbReference type="Gene3D" id="3.10.450.50">
    <property type="match status" value="1"/>
</dbReference>
<dbReference type="Proteomes" id="UP000240424">
    <property type="component" value="Unassembled WGS sequence"/>
</dbReference>
<evidence type="ECO:0000259" key="1">
    <source>
        <dbReference type="Pfam" id="PF12680"/>
    </source>
</evidence>
<feature type="non-terminal residue" evidence="2">
    <location>
        <position position="1"/>
    </location>
</feature>
<dbReference type="InterPro" id="IPR037401">
    <property type="entry name" value="SnoaL-like"/>
</dbReference>
<dbReference type="SUPFAM" id="SSF54427">
    <property type="entry name" value="NTF2-like"/>
    <property type="match status" value="1"/>
</dbReference>
<dbReference type="AlphaFoldDB" id="A0A2U3P8S5"/>
<proteinExistence type="predicted"/>
<dbReference type="InterPro" id="IPR032710">
    <property type="entry name" value="NTF2-like_dom_sf"/>
</dbReference>
<evidence type="ECO:0000313" key="2">
    <source>
        <dbReference type="EMBL" id="SPM40140.1"/>
    </source>
</evidence>
<keyword evidence="2" id="KW-0413">Isomerase</keyword>
<gene>
    <name evidence="2" type="ORF">MNAB215_2336</name>
</gene>
<dbReference type="GO" id="GO:0016853">
    <property type="term" value="F:isomerase activity"/>
    <property type="evidence" value="ECO:0007669"/>
    <property type="project" value="UniProtKB-KW"/>
</dbReference>
<dbReference type="EMBL" id="FUEZ01000004">
    <property type="protein sequence ID" value="SPM40140.1"/>
    <property type="molecule type" value="Genomic_DNA"/>
</dbReference>
<organism evidence="2 3">
    <name type="scientific">Mycobacterium numidiamassiliense</name>
    <dbReference type="NCBI Taxonomy" id="1841861"/>
    <lineage>
        <taxon>Bacteria</taxon>
        <taxon>Bacillati</taxon>
        <taxon>Actinomycetota</taxon>
        <taxon>Actinomycetes</taxon>
        <taxon>Mycobacteriales</taxon>
        <taxon>Mycobacteriaceae</taxon>
        <taxon>Mycobacterium</taxon>
    </lineage>
</organism>
<keyword evidence="3" id="KW-1185">Reference proteome</keyword>
<feature type="domain" description="SnoaL-like" evidence="1">
    <location>
        <begin position="11"/>
        <end position="117"/>
    </location>
</feature>
<evidence type="ECO:0000313" key="3">
    <source>
        <dbReference type="Proteomes" id="UP000240424"/>
    </source>
</evidence>
<sequence>VTEHPAHEAGRRSREAVIARNKDAWLAVFTDDAIVEDPIGPSAFDPEGKGHRGRDAISAFWDKAIAPTTKIEFVFRDTYQCGNEEANVGHILITTGDYLTTAEGVFTYKANDEGKLVALRAYWEMEAAAAGTRKV</sequence>